<evidence type="ECO:0000259" key="4">
    <source>
        <dbReference type="Pfam" id="PF01694"/>
    </source>
</evidence>
<feature type="transmembrane region" description="Helical" evidence="3">
    <location>
        <begin position="126"/>
        <end position="147"/>
    </location>
</feature>
<dbReference type="Pfam" id="PF01694">
    <property type="entry name" value="Rhomboid"/>
    <property type="match status" value="1"/>
</dbReference>
<feature type="transmembrane region" description="Helical" evidence="3">
    <location>
        <begin position="183"/>
        <end position="205"/>
    </location>
</feature>
<accession>A0ABS6SFK3</accession>
<protein>
    <submittedName>
        <fullName evidence="5">Rhomboid family intramembrane serine protease</fullName>
    </submittedName>
</protein>
<evidence type="ECO:0000256" key="1">
    <source>
        <dbReference type="ARBA" id="ARBA00009045"/>
    </source>
</evidence>
<feature type="domain" description="Peptidase S54 rhomboid" evidence="4">
    <location>
        <begin position="67"/>
        <end position="205"/>
    </location>
</feature>
<keyword evidence="2" id="KW-0378">Hydrolase</keyword>
<dbReference type="RefSeq" id="WP_218445588.1">
    <property type="nucleotide sequence ID" value="NZ_JAGSPA010000002.1"/>
</dbReference>
<evidence type="ECO:0000256" key="2">
    <source>
        <dbReference type="ARBA" id="ARBA00022801"/>
    </source>
</evidence>
<feature type="transmembrane region" description="Helical" evidence="3">
    <location>
        <begin position="76"/>
        <end position="93"/>
    </location>
</feature>
<dbReference type="EMBL" id="JAGSPA010000002">
    <property type="protein sequence ID" value="MBV7256833.1"/>
    <property type="molecule type" value="Genomic_DNA"/>
</dbReference>
<feature type="transmembrane region" description="Helical" evidence="3">
    <location>
        <begin position="159"/>
        <end position="177"/>
    </location>
</feature>
<evidence type="ECO:0000256" key="3">
    <source>
        <dbReference type="SAM" id="Phobius"/>
    </source>
</evidence>
<evidence type="ECO:0000313" key="5">
    <source>
        <dbReference type="EMBL" id="MBV7256833.1"/>
    </source>
</evidence>
<dbReference type="InterPro" id="IPR050925">
    <property type="entry name" value="Rhomboid_protease_S54"/>
</dbReference>
<feature type="transmembrane region" description="Helical" evidence="3">
    <location>
        <begin position="102"/>
        <end position="120"/>
    </location>
</feature>
<dbReference type="InterPro" id="IPR022764">
    <property type="entry name" value="Peptidase_S54_rhomboid_dom"/>
</dbReference>
<organism evidence="5 6">
    <name type="scientific">Pacificimonas pallii</name>
    <dbReference type="NCBI Taxonomy" id="2827236"/>
    <lineage>
        <taxon>Bacteria</taxon>
        <taxon>Pseudomonadati</taxon>
        <taxon>Pseudomonadota</taxon>
        <taxon>Alphaproteobacteria</taxon>
        <taxon>Sphingomonadales</taxon>
        <taxon>Sphingosinicellaceae</taxon>
        <taxon>Pacificimonas</taxon>
    </lineage>
</organism>
<keyword evidence="3" id="KW-0812">Transmembrane</keyword>
<sequence length="212" mass="22207">MHLNSKPTLIQTAPATSALAGLCVLFWLVDIFLPLANIGGQLSLIPARLTGEIVAQGFFVPAYLTPITMQFAHADFGHLFLNMVFLIFIGRFVENLLGTGRFVALYVVSGVAGAVLEVALDPGSVIPHVGASGSIAGIFAAHAMIFGRREGGATERTQALKLAAVWIILQLGIGYVFNDGSGGGIAIWAHVGGFLCGLILGLPLARDAIKAR</sequence>
<feature type="transmembrane region" description="Helical" evidence="3">
    <location>
        <begin position="12"/>
        <end position="33"/>
    </location>
</feature>
<name>A0ABS6SFK3_9SPHN</name>
<keyword evidence="5" id="KW-0645">Protease</keyword>
<keyword evidence="3" id="KW-1133">Transmembrane helix</keyword>
<keyword evidence="3" id="KW-0472">Membrane</keyword>
<reference evidence="5 6" key="1">
    <citation type="submission" date="2021-04" db="EMBL/GenBank/DDBJ databases">
        <authorList>
            <person name="Pira H."/>
            <person name="Risdian C."/>
            <person name="Wink J."/>
        </authorList>
    </citation>
    <scope>NUCLEOTIDE SEQUENCE [LARGE SCALE GENOMIC DNA]</scope>
    <source>
        <strain evidence="5 6">WHA3</strain>
    </source>
</reference>
<proteinExistence type="inferred from homology"/>
<comment type="caution">
    <text evidence="5">The sequence shown here is derived from an EMBL/GenBank/DDBJ whole genome shotgun (WGS) entry which is preliminary data.</text>
</comment>
<comment type="similarity">
    <text evidence="1">Belongs to the peptidase S54 family.</text>
</comment>
<dbReference type="GO" id="GO:0008233">
    <property type="term" value="F:peptidase activity"/>
    <property type="evidence" value="ECO:0007669"/>
    <property type="project" value="UniProtKB-KW"/>
</dbReference>
<keyword evidence="6" id="KW-1185">Reference proteome</keyword>
<dbReference type="PANTHER" id="PTHR43731">
    <property type="entry name" value="RHOMBOID PROTEASE"/>
    <property type="match status" value="1"/>
</dbReference>
<gene>
    <name evidence="5" type="ORF">KCG44_08535</name>
</gene>
<dbReference type="PANTHER" id="PTHR43731:SF14">
    <property type="entry name" value="PRESENILIN-ASSOCIATED RHOMBOID-LIKE PROTEIN, MITOCHONDRIAL"/>
    <property type="match status" value="1"/>
</dbReference>
<dbReference type="GO" id="GO:0006508">
    <property type="term" value="P:proteolysis"/>
    <property type="evidence" value="ECO:0007669"/>
    <property type="project" value="UniProtKB-KW"/>
</dbReference>
<dbReference type="Proteomes" id="UP000722336">
    <property type="component" value="Unassembled WGS sequence"/>
</dbReference>
<evidence type="ECO:0000313" key="6">
    <source>
        <dbReference type="Proteomes" id="UP000722336"/>
    </source>
</evidence>